<accession>A0AAV9TV95</accession>
<proteinExistence type="predicted"/>
<gene>
    <name evidence="2" type="ORF">QIS74_00490</name>
</gene>
<dbReference type="PANTHER" id="PTHR38846">
    <property type="entry name" value="C3H1-TYPE DOMAIN-CONTAINING PROTEIN"/>
    <property type="match status" value="1"/>
</dbReference>
<evidence type="ECO:0000313" key="2">
    <source>
        <dbReference type="EMBL" id="KAK6226935.1"/>
    </source>
</evidence>
<dbReference type="EMBL" id="JASAOK010000001">
    <property type="protein sequence ID" value="KAK6226935.1"/>
    <property type="molecule type" value="Genomic_DNA"/>
</dbReference>
<name>A0AAV9TV95_9PEZI</name>
<sequence>MFHRLGAIARKAQEAQAVISAMENKDGTKANENKVNGDSMKDHVEAEHDDLADHDIDDLLDFIEVKLESLYLQDKKEQQHTDNTDLETKLQSLDLQDKKKQHNASQLEAKLETLNLQDKEAHTAPQLELENTSLKTEDNVVPKKNKNKNKNKNKKQKKIDARKAKEEGAQETKHEGDNLKVKVESTIGETNAKGPEAKEDAQKIKTNVVSKSQDDDGGGVLLAKTQERPASRTKAEKKAEDEANFFKQWDEYFGKRELADWQRLCRDLGLPDDLPSKTQCCKAMSKVHVNIRQFLSVTDRPAEVKVFKSVHQLAYYTRKNGLWMPKKDFPKGDPLGKLRREINRCLY</sequence>
<dbReference type="PANTHER" id="PTHR38846:SF1">
    <property type="entry name" value="C3H1-TYPE DOMAIN-CONTAINING PROTEIN"/>
    <property type="match status" value="1"/>
</dbReference>
<feature type="region of interest" description="Disordered" evidence="1">
    <location>
        <begin position="123"/>
        <end position="176"/>
    </location>
</feature>
<feature type="compositionally biased region" description="Basic and acidic residues" evidence="1">
    <location>
        <begin position="158"/>
        <end position="176"/>
    </location>
</feature>
<reference evidence="2 3" key="1">
    <citation type="submission" date="2023-04" db="EMBL/GenBank/DDBJ databases">
        <title>Colletotrichum tabacum stain YC1 causing leaf anthracnose on Nicotiana tabacum(L.) cv.</title>
        <authorList>
            <person name="Ji Z."/>
            <person name="Wang M."/>
            <person name="Zhang J."/>
            <person name="Wang N."/>
            <person name="Zhou Z."/>
        </authorList>
    </citation>
    <scope>NUCLEOTIDE SEQUENCE [LARGE SCALE GENOMIC DNA]</scope>
    <source>
        <strain evidence="2 3">YC1</strain>
    </source>
</reference>
<dbReference type="AlphaFoldDB" id="A0AAV9TV95"/>
<feature type="compositionally biased region" description="Basic residues" evidence="1">
    <location>
        <begin position="143"/>
        <end position="157"/>
    </location>
</feature>
<evidence type="ECO:0000313" key="3">
    <source>
        <dbReference type="Proteomes" id="UP001327957"/>
    </source>
</evidence>
<keyword evidence="3" id="KW-1185">Reference proteome</keyword>
<protein>
    <submittedName>
        <fullName evidence="2">Uncharacterized protein</fullName>
    </submittedName>
</protein>
<dbReference type="Proteomes" id="UP001327957">
    <property type="component" value="Unassembled WGS sequence"/>
</dbReference>
<comment type="caution">
    <text evidence="2">The sequence shown here is derived from an EMBL/GenBank/DDBJ whole genome shotgun (WGS) entry which is preliminary data.</text>
</comment>
<evidence type="ECO:0000256" key="1">
    <source>
        <dbReference type="SAM" id="MobiDB-lite"/>
    </source>
</evidence>
<organism evidence="2 3">
    <name type="scientific">Colletotrichum tabaci</name>
    <dbReference type="NCBI Taxonomy" id="1209068"/>
    <lineage>
        <taxon>Eukaryota</taxon>
        <taxon>Fungi</taxon>
        <taxon>Dikarya</taxon>
        <taxon>Ascomycota</taxon>
        <taxon>Pezizomycotina</taxon>
        <taxon>Sordariomycetes</taxon>
        <taxon>Hypocreomycetidae</taxon>
        <taxon>Glomerellales</taxon>
        <taxon>Glomerellaceae</taxon>
        <taxon>Colletotrichum</taxon>
        <taxon>Colletotrichum destructivum species complex</taxon>
    </lineage>
</organism>